<dbReference type="AlphaFoldDB" id="A0A0D9YRS6"/>
<name>A0A0D9YRS6_9ORYZ</name>
<proteinExistence type="predicted"/>
<evidence type="ECO:0000313" key="2">
    <source>
        <dbReference type="EnsemblPlants" id="OGLUM02G15500.1"/>
    </source>
</evidence>
<accession>A0A0D9YRS6</accession>
<keyword evidence="3" id="KW-1185">Reference proteome</keyword>
<feature type="compositionally biased region" description="Acidic residues" evidence="1">
    <location>
        <begin position="56"/>
        <end position="65"/>
    </location>
</feature>
<reference evidence="2" key="2">
    <citation type="submission" date="2018-05" db="EMBL/GenBank/DDBJ databases">
        <title>OgluRS3 (Oryza glumaepatula Reference Sequence Version 3).</title>
        <authorList>
            <person name="Zhang J."/>
            <person name="Kudrna D."/>
            <person name="Lee S."/>
            <person name="Talag J."/>
            <person name="Welchert J."/>
            <person name="Wing R.A."/>
        </authorList>
    </citation>
    <scope>NUCLEOTIDE SEQUENCE [LARGE SCALE GENOMIC DNA]</scope>
</reference>
<dbReference type="HOGENOM" id="CLU_2762299_0_0_1"/>
<feature type="region of interest" description="Disordered" evidence="1">
    <location>
        <begin position="44"/>
        <end position="73"/>
    </location>
</feature>
<sequence>MGMGMGEEQKAYRVCTFNSGFSSLSGPEPFRYRRDEAMRTGAIIARLGDDQGKEHEEEDDDDDDNDRAHDNLT</sequence>
<dbReference type="Gramene" id="OGLUM02G15500.1">
    <property type="protein sequence ID" value="OGLUM02G15500.1"/>
    <property type="gene ID" value="OGLUM02G15500"/>
</dbReference>
<dbReference type="EnsemblPlants" id="OGLUM02G15500.1">
    <property type="protein sequence ID" value="OGLUM02G15500.1"/>
    <property type="gene ID" value="OGLUM02G15500"/>
</dbReference>
<evidence type="ECO:0000313" key="3">
    <source>
        <dbReference type="Proteomes" id="UP000026961"/>
    </source>
</evidence>
<protein>
    <submittedName>
        <fullName evidence="2">Uncharacterized protein</fullName>
    </submittedName>
</protein>
<organism evidence="2">
    <name type="scientific">Oryza glumipatula</name>
    <dbReference type="NCBI Taxonomy" id="40148"/>
    <lineage>
        <taxon>Eukaryota</taxon>
        <taxon>Viridiplantae</taxon>
        <taxon>Streptophyta</taxon>
        <taxon>Embryophyta</taxon>
        <taxon>Tracheophyta</taxon>
        <taxon>Spermatophyta</taxon>
        <taxon>Magnoliopsida</taxon>
        <taxon>Liliopsida</taxon>
        <taxon>Poales</taxon>
        <taxon>Poaceae</taxon>
        <taxon>BOP clade</taxon>
        <taxon>Oryzoideae</taxon>
        <taxon>Oryzeae</taxon>
        <taxon>Oryzinae</taxon>
        <taxon>Oryza</taxon>
    </lineage>
</organism>
<reference evidence="2" key="1">
    <citation type="submission" date="2015-04" db="UniProtKB">
        <authorList>
            <consortium name="EnsemblPlants"/>
        </authorList>
    </citation>
    <scope>IDENTIFICATION</scope>
</reference>
<dbReference type="Proteomes" id="UP000026961">
    <property type="component" value="Chromosome 2"/>
</dbReference>
<evidence type="ECO:0000256" key="1">
    <source>
        <dbReference type="SAM" id="MobiDB-lite"/>
    </source>
</evidence>